<evidence type="ECO:0000313" key="3">
    <source>
        <dbReference type="Proteomes" id="UP001159363"/>
    </source>
</evidence>
<proteinExistence type="predicted"/>
<reference evidence="2 3" key="1">
    <citation type="submission" date="2023-02" db="EMBL/GenBank/DDBJ databases">
        <title>LHISI_Scaffold_Assembly.</title>
        <authorList>
            <person name="Stuart O.P."/>
            <person name="Cleave R."/>
            <person name="Magrath M.J.L."/>
            <person name="Mikheyev A.S."/>
        </authorList>
    </citation>
    <scope>NUCLEOTIDE SEQUENCE [LARGE SCALE GENOMIC DNA]</scope>
    <source>
        <strain evidence="2">Daus_M_001</strain>
        <tissue evidence="2">Leg muscle</tissue>
    </source>
</reference>
<comment type="caution">
    <text evidence="2">The sequence shown here is derived from an EMBL/GenBank/DDBJ whole genome shotgun (WGS) entry which is preliminary data.</text>
</comment>
<protein>
    <submittedName>
        <fullName evidence="2">Uncharacterized protein</fullName>
    </submittedName>
</protein>
<accession>A0ABQ9G537</accession>
<feature type="compositionally biased region" description="Polar residues" evidence="1">
    <location>
        <begin position="812"/>
        <end position="823"/>
    </location>
</feature>
<gene>
    <name evidence="2" type="ORF">PR048_031380</name>
</gene>
<organism evidence="2 3">
    <name type="scientific">Dryococelus australis</name>
    <dbReference type="NCBI Taxonomy" id="614101"/>
    <lineage>
        <taxon>Eukaryota</taxon>
        <taxon>Metazoa</taxon>
        <taxon>Ecdysozoa</taxon>
        <taxon>Arthropoda</taxon>
        <taxon>Hexapoda</taxon>
        <taxon>Insecta</taxon>
        <taxon>Pterygota</taxon>
        <taxon>Neoptera</taxon>
        <taxon>Polyneoptera</taxon>
        <taxon>Phasmatodea</taxon>
        <taxon>Verophasmatodea</taxon>
        <taxon>Anareolatae</taxon>
        <taxon>Phasmatidae</taxon>
        <taxon>Eurycanthinae</taxon>
        <taxon>Dryococelus</taxon>
    </lineage>
</organism>
<dbReference type="EMBL" id="JARBHB010000015">
    <property type="protein sequence ID" value="KAJ8867578.1"/>
    <property type="molecule type" value="Genomic_DNA"/>
</dbReference>
<evidence type="ECO:0000313" key="2">
    <source>
        <dbReference type="EMBL" id="KAJ8867578.1"/>
    </source>
</evidence>
<feature type="compositionally biased region" description="Basic and acidic residues" evidence="1">
    <location>
        <begin position="802"/>
        <end position="811"/>
    </location>
</feature>
<keyword evidence="3" id="KW-1185">Reference proteome</keyword>
<dbReference type="Proteomes" id="UP001159363">
    <property type="component" value="Chromosome 14"/>
</dbReference>
<feature type="region of interest" description="Disordered" evidence="1">
    <location>
        <begin position="788"/>
        <end position="823"/>
    </location>
</feature>
<evidence type="ECO:0000256" key="1">
    <source>
        <dbReference type="SAM" id="MobiDB-lite"/>
    </source>
</evidence>
<name>A0ABQ9G537_9NEOP</name>
<sequence>MYVPDFRLSSFYCRSGGIFWNEKLSSSSAKCEVIVDELYSDCLVPEMPARLREQEAGRNLARRRVRSCAMLHQSQVITRRVRNHWTNQPPPAAPPPLFPRTLASETGAGKKEVYTVASSPHARGFRNRLSRRCEGHILLSRWTSILQGSALAERSFRTMMLDGGFSRGSPVSLPPLHSGAAPYSLHFTLIGSRDLDVMSRQMSSLTRIRLSSVRSAVTVTPETLHAFARRSDETLGVRVSVARIAPSLLDLGRAATYQFERGLNLGQDRLGYDVIADSCPATGRWLLPSAGSPFRHSVTRVLEERCYTRLVSKRKRSAARIMHLRREMQGVAVNLISLIDISDSSLESYCPHFCVHTFLPAIHINAASIYRVVEDVGGGVFGCRGLLQTEDETALERSLTKAGLILLLGKGWGRKTEDETALERSLTKAGLILLLGKGWGRKRPEEFEDSFWDKLEFKTRAFTLVIGPEDVCHFLENAGPIVAFHYDSRRPMTPEFHENISAYAIFQYPAGVPAVLLSLFAACLCEKTFLDLNGQSGVVACGDVLRGKLVLAQYCTFSVHAAGASEHSVAYGNRRDPYLSQESSNGTITRVLWLQLPGYVEIDESRLHREFKTHTGQQHGGTLFASQHLFHTKIHPDHTPRIMPFGECQAASVRSETTVPFASEIEIRFVIGKYCGEEKKKKNTPRSGTDAAVQSYPGSPPISRFPFFPLSFTVVPSFRVRRAVGGNSACPRPGSYKGDEATRIGCPVAPKRNPLSRSRCDGFFDEGLESIDYSREVSVEQRWNARAWETGDPRENPPTSDVVRHDVRKSGSDPSGNRTRFASRRNYNPQLRIISVGNWRSKSCREEIWRDLAGRLKTLALGTTLVAEKLNPFVAKLLQRL</sequence>